<reference evidence="2" key="1">
    <citation type="journal article" date="2022" name="Mol. Ecol. Resour.">
        <title>The genomes of chicory, endive, great burdock and yacon provide insights into Asteraceae palaeo-polyploidization history and plant inulin production.</title>
        <authorList>
            <person name="Fan W."/>
            <person name="Wang S."/>
            <person name="Wang H."/>
            <person name="Wang A."/>
            <person name="Jiang F."/>
            <person name="Liu H."/>
            <person name="Zhao H."/>
            <person name="Xu D."/>
            <person name="Zhang Y."/>
        </authorList>
    </citation>
    <scope>NUCLEOTIDE SEQUENCE [LARGE SCALE GENOMIC DNA]</scope>
    <source>
        <strain evidence="2">cv. Niubang</strain>
    </source>
</reference>
<evidence type="ECO:0000313" key="2">
    <source>
        <dbReference type="Proteomes" id="UP001055879"/>
    </source>
</evidence>
<evidence type="ECO:0000313" key="1">
    <source>
        <dbReference type="EMBL" id="KAI3720248.1"/>
    </source>
</evidence>
<comment type="caution">
    <text evidence="1">The sequence shown here is derived from an EMBL/GenBank/DDBJ whole genome shotgun (WGS) entry which is preliminary data.</text>
</comment>
<organism evidence="1 2">
    <name type="scientific">Arctium lappa</name>
    <name type="common">Greater burdock</name>
    <name type="synonym">Lappa major</name>
    <dbReference type="NCBI Taxonomy" id="4217"/>
    <lineage>
        <taxon>Eukaryota</taxon>
        <taxon>Viridiplantae</taxon>
        <taxon>Streptophyta</taxon>
        <taxon>Embryophyta</taxon>
        <taxon>Tracheophyta</taxon>
        <taxon>Spermatophyta</taxon>
        <taxon>Magnoliopsida</taxon>
        <taxon>eudicotyledons</taxon>
        <taxon>Gunneridae</taxon>
        <taxon>Pentapetalae</taxon>
        <taxon>asterids</taxon>
        <taxon>campanulids</taxon>
        <taxon>Asterales</taxon>
        <taxon>Asteraceae</taxon>
        <taxon>Carduoideae</taxon>
        <taxon>Cardueae</taxon>
        <taxon>Arctiinae</taxon>
        <taxon>Arctium</taxon>
    </lineage>
</organism>
<reference evidence="1 2" key="2">
    <citation type="journal article" date="2022" name="Mol. Ecol. Resour.">
        <title>The genomes of chicory, endive, great burdock and yacon provide insights into Asteraceae paleo-polyploidization history and plant inulin production.</title>
        <authorList>
            <person name="Fan W."/>
            <person name="Wang S."/>
            <person name="Wang H."/>
            <person name="Wang A."/>
            <person name="Jiang F."/>
            <person name="Liu H."/>
            <person name="Zhao H."/>
            <person name="Xu D."/>
            <person name="Zhang Y."/>
        </authorList>
    </citation>
    <scope>NUCLEOTIDE SEQUENCE [LARGE SCALE GENOMIC DNA]</scope>
    <source>
        <strain evidence="2">cv. Niubang</strain>
    </source>
</reference>
<proteinExistence type="predicted"/>
<dbReference type="EMBL" id="CM042052">
    <property type="protein sequence ID" value="KAI3720248.1"/>
    <property type="molecule type" value="Genomic_DNA"/>
</dbReference>
<dbReference type="Proteomes" id="UP001055879">
    <property type="component" value="Linkage Group LG06"/>
</dbReference>
<keyword evidence="2" id="KW-1185">Reference proteome</keyword>
<name>A0ACB9BE64_ARCLA</name>
<accession>A0ACB9BE64</accession>
<protein>
    <submittedName>
        <fullName evidence="1">Uncharacterized protein</fullName>
    </submittedName>
</protein>
<sequence>MQNMKKKACDSTSSSNNNNGDGGGGGGEAQKQKERHIVSWSQEEDDILREQIGIHGTDNWAIVASKFKDKTTRQCRRRWFTYLNSDFKKGGWSQEEDMLLCEAQKIFGNRWTEIAKVVSGRTDNAVKNRFSTLCKKRAKNEALAKDNNASYITANNKRTRFHNGQDADRNVETSMPPAKTRRKHIPDTTEDCNLEEKLTGTFRTTDQQLRSPFAVLLQNCHNINTLTTQLHVKTEEVSKDGTFLKKDDPKIIALLQQAELLSSLALKVNMEKTEESYENACKVVQDFLKQTKGSDVLGLDVSDMDFQLENIKDLEEDIRSCDEGSQQSWRQPDLYQGSPDSSEYSTGSTVLSQVIEKMEPLQEGLCEIELKTTQVIQPTSIVDGKNVIPDSTTNQDVLASCEEFDNDVGAIFPLPNSEFNSPVQVTPLFRSLAAGIPSPQFSESERSFLLKTLGIESPPPKPGTRTSQPPPCKRALLHCL</sequence>
<gene>
    <name evidence="1" type="ORF">L6452_21161</name>
</gene>